<evidence type="ECO:0000313" key="1">
    <source>
        <dbReference type="EMBL" id="SDC31548.1"/>
    </source>
</evidence>
<protein>
    <submittedName>
        <fullName evidence="1">Haemolytic domain-containing protein</fullName>
    </submittedName>
</protein>
<keyword evidence="2" id="KW-1185">Reference proteome</keyword>
<gene>
    <name evidence="1" type="ORF">SAMN05216323_102540</name>
</gene>
<sequence length="148" mass="17205">MVRIKLIILGVILVLISAPLFAQYDFDMHAKQVVAQTNFVDHKLERHIVPFGFSNQQPLLNITFGPWMYAYQRFLSPQISASCLYGPSCSEYSRHLFHEVNPLKAFLSTIDRLMRCNRISATDIRLIQVDPKTGKKLETVNYYRFNHK</sequence>
<dbReference type="Proteomes" id="UP000199452">
    <property type="component" value="Unassembled WGS sequence"/>
</dbReference>
<dbReference type="EMBL" id="FMYP01000025">
    <property type="protein sequence ID" value="SDC31548.1"/>
    <property type="molecule type" value="Genomic_DNA"/>
</dbReference>
<dbReference type="STRING" id="1640674.SAMN05216323_102540"/>
<dbReference type="PANTHER" id="PTHR33383:SF1">
    <property type="entry name" value="MEMBRANE PROTEIN INSERTION EFFICIENCY FACTOR-RELATED"/>
    <property type="match status" value="1"/>
</dbReference>
<proteinExistence type="predicted"/>
<dbReference type="NCBIfam" id="TIGR00278">
    <property type="entry name" value="membrane protein insertion efficiency factor YidD"/>
    <property type="match status" value="1"/>
</dbReference>
<name>A0A1G6KL40_9BACT</name>
<dbReference type="InterPro" id="IPR002696">
    <property type="entry name" value="Membr_insert_effic_factor_YidD"/>
</dbReference>
<dbReference type="PANTHER" id="PTHR33383">
    <property type="entry name" value="MEMBRANE PROTEIN INSERTION EFFICIENCY FACTOR-RELATED"/>
    <property type="match status" value="1"/>
</dbReference>
<accession>A0A1G6KL40</accession>
<dbReference type="OrthoDB" id="955654at2"/>
<evidence type="ECO:0000313" key="2">
    <source>
        <dbReference type="Proteomes" id="UP000199452"/>
    </source>
</evidence>
<dbReference type="Pfam" id="PF01809">
    <property type="entry name" value="YidD"/>
    <property type="match status" value="1"/>
</dbReference>
<reference evidence="1 2" key="1">
    <citation type="submission" date="2016-09" db="EMBL/GenBank/DDBJ databases">
        <authorList>
            <person name="Capua I."/>
            <person name="De Benedictis P."/>
            <person name="Joannis T."/>
            <person name="Lombin L.H."/>
            <person name="Cattoli G."/>
        </authorList>
    </citation>
    <scope>NUCLEOTIDE SEQUENCE [LARGE SCALE GENOMIC DNA]</scope>
    <source>
        <strain evidence="1 2">A7P-90m</strain>
    </source>
</reference>
<dbReference type="AlphaFoldDB" id="A0A1G6KL40"/>
<dbReference type="SMART" id="SM01234">
    <property type="entry name" value="Haemolytic"/>
    <property type="match status" value="1"/>
</dbReference>
<dbReference type="RefSeq" id="WP_092437837.1">
    <property type="nucleotide sequence ID" value="NZ_FMYP01000025.1"/>
</dbReference>
<organism evidence="1 2">
    <name type="scientific">Williamwhitmania taraxaci</name>
    <dbReference type="NCBI Taxonomy" id="1640674"/>
    <lineage>
        <taxon>Bacteria</taxon>
        <taxon>Pseudomonadati</taxon>
        <taxon>Bacteroidota</taxon>
        <taxon>Bacteroidia</taxon>
        <taxon>Bacteroidales</taxon>
        <taxon>Williamwhitmaniaceae</taxon>
        <taxon>Williamwhitmania</taxon>
    </lineage>
</organism>